<dbReference type="OrthoDB" id="433474at2759"/>
<comment type="caution">
    <text evidence="3">The sequence shown here is derived from an EMBL/GenBank/DDBJ whole genome shotgun (WGS) entry which is preliminary data.</text>
</comment>
<name>A0A9W8JFS9_9AGAR</name>
<evidence type="ECO:0000313" key="3">
    <source>
        <dbReference type="EMBL" id="KAJ2934976.1"/>
    </source>
</evidence>
<feature type="domain" description="BD-FAE-like" evidence="2">
    <location>
        <begin position="52"/>
        <end position="145"/>
    </location>
</feature>
<evidence type="ECO:0000259" key="2">
    <source>
        <dbReference type="Pfam" id="PF20434"/>
    </source>
</evidence>
<sequence>MDELAQISGRGVDDVLDPTIAILAPLLKNNSIAIKETPLKTFQYGPTERHKLDVYYPLTPHHSGKTPVLFFIYGGSFTTGERNLNAKFGLVYANLGAFFARQGIVTVVPDYRLVPNVVYPQPVEDIRDAMEWVLQNPSSLLPDSDGSDGSAGGGAALGALQLDKLFILGHSAGAFHAASLLFNPDILPLDSSSNSGLRSKIGGGALSGGPYDLSAVESGNPRGDLYQTYFGSVEEAKRNDILALVNRFPQSELGKLPDIVLIKAGEEPKFLDEASEELKKVLSKRLERDQKIIVAARHNHISINWALGIGEGEEWAYELADWIWSKIGGRRLDL</sequence>
<reference evidence="3" key="1">
    <citation type="submission" date="2022-06" db="EMBL/GenBank/DDBJ databases">
        <title>Genome Sequence of Candolleomyces eurysporus.</title>
        <authorList>
            <person name="Buettner E."/>
        </authorList>
    </citation>
    <scope>NUCLEOTIDE SEQUENCE</scope>
    <source>
        <strain evidence="3">VTCC 930004</strain>
    </source>
</reference>
<feature type="non-terminal residue" evidence="3">
    <location>
        <position position="334"/>
    </location>
</feature>
<gene>
    <name evidence="3" type="ORF">H1R20_g2122</name>
</gene>
<dbReference type="Gene3D" id="3.40.50.1820">
    <property type="entry name" value="alpha/beta hydrolase"/>
    <property type="match status" value="1"/>
</dbReference>
<evidence type="ECO:0000313" key="4">
    <source>
        <dbReference type="Proteomes" id="UP001140091"/>
    </source>
</evidence>
<dbReference type="EMBL" id="JANBPK010000707">
    <property type="protein sequence ID" value="KAJ2934976.1"/>
    <property type="molecule type" value="Genomic_DNA"/>
</dbReference>
<dbReference type="Pfam" id="PF20434">
    <property type="entry name" value="BD-FAE"/>
    <property type="match status" value="1"/>
</dbReference>
<organism evidence="3 4">
    <name type="scientific">Candolleomyces eurysporus</name>
    <dbReference type="NCBI Taxonomy" id="2828524"/>
    <lineage>
        <taxon>Eukaryota</taxon>
        <taxon>Fungi</taxon>
        <taxon>Dikarya</taxon>
        <taxon>Basidiomycota</taxon>
        <taxon>Agaricomycotina</taxon>
        <taxon>Agaricomycetes</taxon>
        <taxon>Agaricomycetidae</taxon>
        <taxon>Agaricales</taxon>
        <taxon>Agaricineae</taxon>
        <taxon>Psathyrellaceae</taxon>
        <taxon>Candolleomyces</taxon>
    </lineage>
</organism>
<keyword evidence="4" id="KW-1185">Reference proteome</keyword>
<protein>
    <recommendedName>
        <fullName evidence="2">BD-FAE-like domain-containing protein</fullName>
    </recommendedName>
</protein>
<proteinExistence type="predicted"/>
<dbReference type="AlphaFoldDB" id="A0A9W8JFS9"/>
<evidence type="ECO:0000256" key="1">
    <source>
        <dbReference type="ARBA" id="ARBA00022801"/>
    </source>
</evidence>
<dbReference type="SUPFAM" id="SSF53474">
    <property type="entry name" value="alpha/beta-Hydrolases"/>
    <property type="match status" value="1"/>
</dbReference>
<accession>A0A9W8JFS9</accession>
<dbReference type="PANTHER" id="PTHR48081">
    <property type="entry name" value="AB HYDROLASE SUPERFAMILY PROTEIN C4A8.06C"/>
    <property type="match status" value="1"/>
</dbReference>
<keyword evidence="1" id="KW-0378">Hydrolase</keyword>
<dbReference type="InterPro" id="IPR029058">
    <property type="entry name" value="AB_hydrolase_fold"/>
</dbReference>
<dbReference type="GO" id="GO:0016787">
    <property type="term" value="F:hydrolase activity"/>
    <property type="evidence" value="ECO:0007669"/>
    <property type="project" value="UniProtKB-KW"/>
</dbReference>
<dbReference type="InterPro" id="IPR050300">
    <property type="entry name" value="GDXG_lipolytic_enzyme"/>
</dbReference>
<dbReference type="InterPro" id="IPR049492">
    <property type="entry name" value="BD-FAE-like_dom"/>
</dbReference>
<dbReference type="PANTHER" id="PTHR48081:SF33">
    <property type="entry name" value="KYNURENINE FORMAMIDASE"/>
    <property type="match status" value="1"/>
</dbReference>
<dbReference type="Proteomes" id="UP001140091">
    <property type="component" value="Unassembled WGS sequence"/>
</dbReference>